<evidence type="ECO:0000256" key="1">
    <source>
        <dbReference type="SAM" id="Phobius"/>
    </source>
</evidence>
<feature type="transmembrane region" description="Helical" evidence="1">
    <location>
        <begin position="34"/>
        <end position="52"/>
    </location>
</feature>
<dbReference type="AlphaFoldDB" id="A0A6C0BJL0"/>
<keyword evidence="1" id="KW-1133">Transmembrane helix</keyword>
<sequence>MGDTKKWLHFFAAIVIVVTSLILSFNAFSKNLSAGKNLLYIVVGVCALYLAFDRATFLPFLGTTVSPCSVLKETVPENADYEKKVQVQGPGKKVLFWAAEPTNEHLSELNDWRKAYLGFENAGVAIVGKDNMVTLRVRKPQPYTVPVAGRLEAHIHYRVCWVDGQMGPIQTIFLDEPKVLEKKKEEEFFVAPDTPEPFYASAVY</sequence>
<accession>A0A6C0BJL0</accession>
<keyword evidence="1" id="KW-0472">Membrane</keyword>
<evidence type="ECO:0000313" key="2">
    <source>
        <dbReference type="EMBL" id="QHS91598.1"/>
    </source>
</evidence>
<protein>
    <submittedName>
        <fullName evidence="2">Uncharacterized protein</fullName>
    </submittedName>
</protein>
<organism evidence="2">
    <name type="scientific">viral metagenome</name>
    <dbReference type="NCBI Taxonomy" id="1070528"/>
    <lineage>
        <taxon>unclassified sequences</taxon>
        <taxon>metagenomes</taxon>
        <taxon>organismal metagenomes</taxon>
    </lineage>
</organism>
<feature type="transmembrane region" description="Helical" evidence="1">
    <location>
        <begin position="7"/>
        <end position="28"/>
    </location>
</feature>
<dbReference type="EMBL" id="MN739162">
    <property type="protein sequence ID" value="QHS91598.1"/>
    <property type="molecule type" value="Genomic_DNA"/>
</dbReference>
<proteinExistence type="predicted"/>
<reference evidence="2" key="1">
    <citation type="journal article" date="2020" name="Nature">
        <title>Giant virus diversity and host interactions through global metagenomics.</title>
        <authorList>
            <person name="Schulz F."/>
            <person name="Roux S."/>
            <person name="Paez-Espino D."/>
            <person name="Jungbluth S."/>
            <person name="Walsh D.A."/>
            <person name="Denef V.J."/>
            <person name="McMahon K.D."/>
            <person name="Konstantinidis K.T."/>
            <person name="Eloe-Fadrosh E.A."/>
            <person name="Kyrpides N.C."/>
            <person name="Woyke T."/>
        </authorList>
    </citation>
    <scope>NUCLEOTIDE SEQUENCE</scope>
    <source>
        <strain evidence="2">GVMAG-M-3300013006-15</strain>
    </source>
</reference>
<name>A0A6C0BJL0_9ZZZZ</name>
<keyword evidence="1" id="KW-0812">Transmembrane</keyword>